<feature type="region of interest" description="Disordered" evidence="1">
    <location>
        <begin position="49"/>
        <end position="93"/>
    </location>
</feature>
<evidence type="ECO:0000256" key="1">
    <source>
        <dbReference type="SAM" id="MobiDB-lite"/>
    </source>
</evidence>
<protein>
    <submittedName>
        <fullName evidence="2">Uncharacterized protein</fullName>
    </submittedName>
</protein>
<dbReference type="EMBL" id="CP119391">
    <property type="protein sequence ID" value="WNK19425.1"/>
    <property type="molecule type" value="Genomic_DNA"/>
</dbReference>
<proteinExistence type="predicted"/>
<evidence type="ECO:0000313" key="3">
    <source>
        <dbReference type="Proteomes" id="UP001301869"/>
    </source>
</evidence>
<name>A0ABY9YX14_9GAMM</name>
<organism evidence="2 3">
    <name type="scientific">Halomonas piscis</name>
    <dbReference type="NCBI Taxonomy" id="3031727"/>
    <lineage>
        <taxon>Bacteria</taxon>
        <taxon>Pseudomonadati</taxon>
        <taxon>Pseudomonadota</taxon>
        <taxon>Gammaproteobacteria</taxon>
        <taxon>Oceanospirillales</taxon>
        <taxon>Halomonadaceae</taxon>
        <taxon>Halomonas</taxon>
    </lineage>
</organism>
<dbReference type="Proteomes" id="UP001301869">
    <property type="component" value="Chromosome"/>
</dbReference>
<reference evidence="2 3" key="1">
    <citation type="submission" date="2023-03" db="EMBL/GenBank/DDBJ databases">
        <title>Halomonas sp. nov., isolated from Korean tranditional fermented seafood 'Jeotgal'.</title>
        <authorList>
            <person name="Kim B."/>
            <person name="Shin N.-R."/>
        </authorList>
    </citation>
    <scope>NUCLEOTIDE SEQUENCE [LARGE SCALE GENOMIC DNA]</scope>
    <source>
        <strain evidence="2 3">SG2L-4</strain>
    </source>
</reference>
<evidence type="ECO:0000313" key="2">
    <source>
        <dbReference type="EMBL" id="WNK19425.1"/>
    </source>
</evidence>
<keyword evidence="3" id="KW-1185">Reference proteome</keyword>
<sequence>MIVFKQNKDIKSFLGQYQAVVHSASSRNRQSGQVKRKKAQKRLFLMPGRAFSAHAPASREKRARLCPKADRGQRNRAWPDSKVADTGMEKGLG</sequence>
<feature type="compositionally biased region" description="Basic and acidic residues" evidence="1">
    <location>
        <begin position="67"/>
        <end position="83"/>
    </location>
</feature>
<gene>
    <name evidence="2" type="ORF">P1P91_11265</name>
</gene>
<accession>A0ABY9YX14</accession>
<dbReference type="RefSeq" id="WP_311882711.1">
    <property type="nucleotide sequence ID" value="NZ_CP119391.1"/>
</dbReference>